<dbReference type="Proteomes" id="UP001165136">
    <property type="component" value="Unassembled WGS sequence"/>
</dbReference>
<gene>
    <name evidence="2" type="ORF">Atai01_56580</name>
</gene>
<protein>
    <recommendedName>
        <fullName evidence="4">Hydrolytic protein</fullName>
    </recommendedName>
</protein>
<sequence length="429" mass="44278">MSVTARFPVQVAEVDPGGEVSLNLQLRNVGSIVDSYTFEPVGLPAGWVTVEPPTVSLYPGTEAEVRVRIAPPRAPETATGPMPFGVRVLPSEQPAAAVLPEATLSVAPFAELTAELIPHNSQGRRSARHEVAVDNRGNEPATAVLTAANPDDLLNFRIKPERIEVAPGKAGFVLVRPRARRLIWRGQSAGRPFQVLVSTADSEHAVAAAPPVSLDGAFLQLPVISRTVLRAALVAAGVVAALAGLWFGLLRPTIRSAAQDAVAEPVTQAQQDASRAANAAKDAGASENAANRAAGAAETAAGRLDPAAAGALAGAPMSTRLFAVAGPGATASATLQVRDGRLLEITDIVLQNPQGDNGILTLRRGDDILLRSALANFRDLDYHFVTPIQIDAGQRLVMDLSCTAPGGGAGTCSVASLVGGLDHAKSAGP</sequence>
<evidence type="ECO:0000313" key="2">
    <source>
        <dbReference type="EMBL" id="GLY69039.1"/>
    </source>
</evidence>
<dbReference type="EMBL" id="BSTI01000014">
    <property type="protein sequence ID" value="GLY69039.1"/>
    <property type="molecule type" value="Genomic_DNA"/>
</dbReference>
<keyword evidence="3" id="KW-1185">Reference proteome</keyword>
<evidence type="ECO:0000256" key="1">
    <source>
        <dbReference type="SAM" id="Phobius"/>
    </source>
</evidence>
<dbReference type="RefSeq" id="WP_027944743.1">
    <property type="nucleotide sequence ID" value="NZ_BSTI01000014.1"/>
</dbReference>
<keyword evidence="1" id="KW-0472">Membrane</keyword>
<accession>A0A9W6VJ12</accession>
<evidence type="ECO:0008006" key="4">
    <source>
        <dbReference type="Google" id="ProtNLM"/>
    </source>
</evidence>
<keyword evidence="1" id="KW-0812">Transmembrane</keyword>
<name>A0A9W6VJ12_9PSEU</name>
<reference evidence="2" key="1">
    <citation type="submission" date="2023-03" db="EMBL/GenBank/DDBJ databases">
        <title>Amycolatopsis taiwanensis NBRC 103393.</title>
        <authorList>
            <person name="Ichikawa N."/>
            <person name="Sato H."/>
            <person name="Tonouchi N."/>
        </authorList>
    </citation>
    <scope>NUCLEOTIDE SEQUENCE</scope>
    <source>
        <strain evidence="2">NBRC 103393</strain>
    </source>
</reference>
<proteinExistence type="predicted"/>
<organism evidence="2 3">
    <name type="scientific">Amycolatopsis taiwanensis</name>
    <dbReference type="NCBI Taxonomy" id="342230"/>
    <lineage>
        <taxon>Bacteria</taxon>
        <taxon>Bacillati</taxon>
        <taxon>Actinomycetota</taxon>
        <taxon>Actinomycetes</taxon>
        <taxon>Pseudonocardiales</taxon>
        <taxon>Pseudonocardiaceae</taxon>
        <taxon>Amycolatopsis</taxon>
    </lineage>
</organism>
<feature type="transmembrane region" description="Helical" evidence="1">
    <location>
        <begin position="228"/>
        <end position="249"/>
    </location>
</feature>
<evidence type="ECO:0000313" key="3">
    <source>
        <dbReference type="Proteomes" id="UP001165136"/>
    </source>
</evidence>
<dbReference type="AlphaFoldDB" id="A0A9W6VJ12"/>
<keyword evidence="1" id="KW-1133">Transmembrane helix</keyword>
<comment type="caution">
    <text evidence="2">The sequence shown here is derived from an EMBL/GenBank/DDBJ whole genome shotgun (WGS) entry which is preliminary data.</text>
</comment>